<dbReference type="Pfam" id="PF01841">
    <property type="entry name" value="Transglut_core"/>
    <property type="match status" value="1"/>
</dbReference>
<feature type="domain" description="Transglutaminase-like" evidence="1">
    <location>
        <begin position="175"/>
        <end position="246"/>
    </location>
</feature>
<dbReference type="PANTHER" id="PTHR33490:SF7">
    <property type="entry name" value="BLR2979 PROTEIN"/>
    <property type="match status" value="1"/>
</dbReference>
<sequence>MIYDVTHTTSQRYAGPVQLAQFLLRLTPAPWPGQEVTNPTLTITPTPAVWRQETGAFGLSQTRITMGGPISALDIISRFRVTVTPPALPDGDGPSVAAVRAMVLASRDLGPRGPAAYCHASPIARAEPDIAAWAAPLVQDAMGVIGAGRALMAAIHADFRFDPTATTAQTPPIQAFQARHGVCQDFAHIMIIAARAMGLSAAYVSGYLRTLPPKGQPRLVGADAMHAWVALWCGPDIGWVGFDPTNACLAGGDHIVLGMGRDYGDVAPLDGVFHGGGGQSLSVGVDVLPVDEASTAPA</sequence>
<evidence type="ECO:0000259" key="1">
    <source>
        <dbReference type="SMART" id="SM00460"/>
    </source>
</evidence>
<dbReference type="SMART" id="SM00460">
    <property type="entry name" value="TGc"/>
    <property type="match status" value="1"/>
</dbReference>
<dbReference type="InterPro" id="IPR013589">
    <property type="entry name" value="Bac_transglu_N"/>
</dbReference>
<dbReference type="PANTHER" id="PTHR33490">
    <property type="entry name" value="BLR5614 PROTEIN-RELATED"/>
    <property type="match status" value="1"/>
</dbReference>
<evidence type="ECO:0000313" key="3">
    <source>
        <dbReference type="Proteomes" id="UP000753724"/>
    </source>
</evidence>
<dbReference type="Gene3D" id="3.10.620.30">
    <property type="match status" value="1"/>
</dbReference>
<name>A0ABW9XEM8_9SPHN</name>
<dbReference type="InterPro" id="IPR038765">
    <property type="entry name" value="Papain-like_cys_pep_sf"/>
</dbReference>
<dbReference type="SUPFAM" id="SSF54001">
    <property type="entry name" value="Cysteine proteinases"/>
    <property type="match status" value="1"/>
</dbReference>
<dbReference type="Pfam" id="PF08379">
    <property type="entry name" value="Bact_transglu_N"/>
    <property type="match status" value="1"/>
</dbReference>
<proteinExistence type="predicted"/>
<reference evidence="3" key="1">
    <citation type="submission" date="2020-01" db="EMBL/GenBank/DDBJ databases">
        <title>Sphingomonas sp. strain CSW-10.</title>
        <authorList>
            <person name="Chen W.-M."/>
        </authorList>
    </citation>
    <scope>NUCLEOTIDE SEQUENCE [LARGE SCALE GENOMIC DNA]</scope>
    <source>
        <strain evidence="3">FSY-8</strain>
    </source>
</reference>
<evidence type="ECO:0000313" key="2">
    <source>
        <dbReference type="EMBL" id="NBC36938.1"/>
    </source>
</evidence>
<protein>
    <submittedName>
        <fullName evidence="2">Transglutaminase family protein</fullName>
    </submittedName>
</protein>
<organism evidence="2 3">
    <name type="scientific">Novosphingobium ovatum</name>
    <dbReference type="NCBI Taxonomy" id="1908523"/>
    <lineage>
        <taxon>Bacteria</taxon>
        <taxon>Pseudomonadati</taxon>
        <taxon>Pseudomonadota</taxon>
        <taxon>Alphaproteobacteria</taxon>
        <taxon>Sphingomonadales</taxon>
        <taxon>Sphingomonadaceae</taxon>
        <taxon>Novosphingobium</taxon>
    </lineage>
</organism>
<keyword evidence="3" id="KW-1185">Reference proteome</keyword>
<dbReference type="Proteomes" id="UP000753724">
    <property type="component" value="Unassembled WGS sequence"/>
</dbReference>
<dbReference type="RefSeq" id="WP_161718570.1">
    <property type="nucleotide sequence ID" value="NZ_JAAAPO010000004.1"/>
</dbReference>
<gene>
    <name evidence="2" type="ORF">GTZ99_10255</name>
</gene>
<accession>A0ABW9XEM8</accession>
<comment type="caution">
    <text evidence="2">The sequence shown here is derived from an EMBL/GenBank/DDBJ whole genome shotgun (WGS) entry which is preliminary data.</text>
</comment>
<dbReference type="EMBL" id="JAAAPO010000004">
    <property type="protein sequence ID" value="NBC36938.1"/>
    <property type="molecule type" value="Genomic_DNA"/>
</dbReference>
<dbReference type="InterPro" id="IPR002931">
    <property type="entry name" value="Transglutaminase-like"/>
</dbReference>